<dbReference type="GO" id="GO:0004843">
    <property type="term" value="F:cysteine-type deubiquitinase activity"/>
    <property type="evidence" value="ECO:0007669"/>
    <property type="project" value="InterPro"/>
</dbReference>
<sequence length="440" mass="49670">MHNVPATQSHLSLEFEITLLHHDVMQVNPANNDIYQNHFVLNNKYMSRKNIRTVNGARHNGQLEFQYQKIQNRAAAILDACEEFGESLSIDLISILHHISVDQIRKDLYGDSIDFKKRFGTKSKVKFQTVIKDCMKKIAGGISPALVSVANHIPFTLIRAIENSQDEDQVIAEYFRFITTQNNDQQTKENTNPILNISSNNIHSKNNISTSPPLSKIENKIISTRSNTNQYADNIVPADLHEENTVYNKKRAHPSIPVIINSSNLIEDNQSKFCAVNSSVVADIVQETPSKRLKTLYHNTMLVVSFELEMEWSITHTHGLGLSNTNKQKQCLNICYINSILQCLANIAPFVQWLLNKENHMTCTLMENNEFCSCCVLHSIIETSAISMARHITKLSSSFIPGHQEDPSEFLVVLFDHLIQCLSSTRSSDAANLSSAIHII</sequence>
<protein>
    <recommendedName>
        <fullName evidence="1">USP domain-containing protein</fullName>
    </recommendedName>
</protein>
<dbReference type="GO" id="GO:0005829">
    <property type="term" value="C:cytosol"/>
    <property type="evidence" value="ECO:0007669"/>
    <property type="project" value="TreeGrafter"/>
</dbReference>
<dbReference type="InterPro" id="IPR028889">
    <property type="entry name" value="USP"/>
</dbReference>
<dbReference type="PANTHER" id="PTHR24006:SF747">
    <property type="entry name" value="UBIQUITIN CARBOXYL-TERMINAL HYDROLASE 20"/>
    <property type="match status" value="1"/>
</dbReference>
<dbReference type="InterPro" id="IPR038765">
    <property type="entry name" value="Papain-like_cys_pep_sf"/>
</dbReference>
<gene>
    <name evidence="2" type="ORF">UXM345_LOCUS21074</name>
</gene>
<proteinExistence type="predicted"/>
<dbReference type="PROSITE" id="PS50235">
    <property type="entry name" value="USP_3"/>
    <property type="match status" value="1"/>
</dbReference>
<dbReference type="PANTHER" id="PTHR24006">
    <property type="entry name" value="UBIQUITIN CARBOXYL-TERMINAL HYDROLASE"/>
    <property type="match status" value="1"/>
</dbReference>
<dbReference type="Gene3D" id="3.90.70.10">
    <property type="entry name" value="Cysteine proteinases"/>
    <property type="match status" value="1"/>
</dbReference>
<dbReference type="Pfam" id="PF00443">
    <property type="entry name" value="UCH"/>
    <property type="match status" value="1"/>
</dbReference>
<name>A0A819TPN8_9BILA</name>
<evidence type="ECO:0000259" key="1">
    <source>
        <dbReference type="PROSITE" id="PS50235"/>
    </source>
</evidence>
<comment type="caution">
    <text evidence="2">The sequence shown here is derived from an EMBL/GenBank/DDBJ whole genome shotgun (WGS) entry which is preliminary data.</text>
</comment>
<dbReference type="GO" id="GO:0016579">
    <property type="term" value="P:protein deubiquitination"/>
    <property type="evidence" value="ECO:0007669"/>
    <property type="project" value="InterPro"/>
</dbReference>
<dbReference type="InterPro" id="IPR050164">
    <property type="entry name" value="Peptidase_C19"/>
</dbReference>
<dbReference type="InterPro" id="IPR001394">
    <property type="entry name" value="Peptidase_C19_UCH"/>
</dbReference>
<dbReference type="SUPFAM" id="SSF54001">
    <property type="entry name" value="Cysteine proteinases"/>
    <property type="match status" value="1"/>
</dbReference>
<reference evidence="2" key="1">
    <citation type="submission" date="2021-02" db="EMBL/GenBank/DDBJ databases">
        <authorList>
            <person name="Nowell W R."/>
        </authorList>
    </citation>
    <scope>NUCLEOTIDE SEQUENCE</scope>
</reference>
<accession>A0A819TPN8</accession>
<feature type="non-terminal residue" evidence="2">
    <location>
        <position position="1"/>
    </location>
</feature>
<organism evidence="2 3">
    <name type="scientific">Rotaria magnacalcarata</name>
    <dbReference type="NCBI Taxonomy" id="392030"/>
    <lineage>
        <taxon>Eukaryota</taxon>
        <taxon>Metazoa</taxon>
        <taxon>Spiralia</taxon>
        <taxon>Gnathifera</taxon>
        <taxon>Rotifera</taxon>
        <taxon>Eurotatoria</taxon>
        <taxon>Bdelloidea</taxon>
        <taxon>Philodinida</taxon>
        <taxon>Philodinidae</taxon>
        <taxon>Rotaria</taxon>
    </lineage>
</organism>
<feature type="domain" description="USP" evidence="1">
    <location>
        <begin position="320"/>
        <end position="440"/>
    </location>
</feature>
<dbReference type="Proteomes" id="UP000663842">
    <property type="component" value="Unassembled WGS sequence"/>
</dbReference>
<dbReference type="EMBL" id="CAJOBF010003239">
    <property type="protein sequence ID" value="CAF4081202.1"/>
    <property type="molecule type" value="Genomic_DNA"/>
</dbReference>
<evidence type="ECO:0000313" key="2">
    <source>
        <dbReference type="EMBL" id="CAF4081202.1"/>
    </source>
</evidence>
<dbReference type="GO" id="GO:0005634">
    <property type="term" value="C:nucleus"/>
    <property type="evidence" value="ECO:0007669"/>
    <property type="project" value="TreeGrafter"/>
</dbReference>
<dbReference type="AlphaFoldDB" id="A0A819TPN8"/>
<evidence type="ECO:0000313" key="3">
    <source>
        <dbReference type="Proteomes" id="UP000663842"/>
    </source>
</evidence>